<dbReference type="EMBL" id="LAZR01014274">
    <property type="protein sequence ID" value="KKM18194.1"/>
    <property type="molecule type" value="Genomic_DNA"/>
</dbReference>
<dbReference type="GO" id="GO:0030145">
    <property type="term" value="F:manganese ion binding"/>
    <property type="evidence" value="ECO:0007669"/>
    <property type="project" value="TreeGrafter"/>
</dbReference>
<comment type="cofactor">
    <cofactor evidence="1">
        <name>Mn(2+)</name>
        <dbReference type="ChEBI" id="CHEBI:29035"/>
    </cofactor>
</comment>
<dbReference type="SUPFAM" id="SSF103365">
    <property type="entry name" value="Hypothetical protein PH1602"/>
    <property type="match status" value="1"/>
</dbReference>
<name>A0A0F9IEQ2_9ZZZZ</name>
<keyword evidence="6" id="KW-0342">GTP-binding</keyword>
<reference evidence="9" key="1">
    <citation type="journal article" date="2015" name="Nature">
        <title>Complex archaea that bridge the gap between prokaryotes and eukaryotes.</title>
        <authorList>
            <person name="Spang A."/>
            <person name="Saw J.H."/>
            <person name="Jorgensen S.L."/>
            <person name="Zaremba-Niedzwiedzka K."/>
            <person name="Martijn J."/>
            <person name="Lind A.E."/>
            <person name="van Eijk R."/>
            <person name="Schleper C."/>
            <person name="Guy L."/>
            <person name="Ettema T.J."/>
        </authorList>
    </citation>
    <scope>NUCLEOTIDE SEQUENCE</scope>
</reference>
<dbReference type="GO" id="GO:0006396">
    <property type="term" value="P:RNA processing"/>
    <property type="evidence" value="ECO:0007669"/>
    <property type="project" value="InterPro"/>
</dbReference>
<gene>
    <name evidence="9" type="ORF">LCGC14_1668100</name>
</gene>
<evidence type="ECO:0000256" key="6">
    <source>
        <dbReference type="ARBA" id="ARBA00023134"/>
    </source>
</evidence>
<keyword evidence="7" id="KW-0464">Manganese</keyword>
<dbReference type="InterPro" id="IPR052915">
    <property type="entry name" value="RtcB-like"/>
</dbReference>
<comment type="caution">
    <text evidence="9">The sequence shown here is derived from an EMBL/GenBank/DDBJ whole genome shotgun (WGS) entry which is preliminary data.</text>
</comment>
<evidence type="ECO:0000256" key="2">
    <source>
        <dbReference type="ARBA" id="ARBA00012726"/>
    </source>
</evidence>
<evidence type="ECO:0000256" key="3">
    <source>
        <dbReference type="ARBA" id="ARBA00022598"/>
    </source>
</evidence>
<keyword evidence="3" id="KW-0436">Ligase</keyword>
<dbReference type="GO" id="GO:0170057">
    <property type="term" value="F:RNA ligase (GTP) activity"/>
    <property type="evidence" value="ECO:0007669"/>
    <property type="project" value="UniProtKB-EC"/>
</dbReference>
<comment type="catalytic activity">
    <reaction evidence="8">
        <text>a 3'-end 3'-phospho-ribonucleotide-RNA + a 5'-end dephospho-ribonucleoside-RNA + GTP = a ribonucleotidyl-ribonucleotide-RNA + GMP + diphosphate</text>
        <dbReference type="Rhea" id="RHEA:68076"/>
        <dbReference type="Rhea" id="RHEA-COMP:10463"/>
        <dbReference type="Rhea" id="RHEA-COMP:13936"/>
        <dbReference type="Rhea" id="RHEA-COMP:17355"/>
        <dbReference type="ChEBI" id="CHEBI:33019"/>
        <dbReference type="ChEBI" id="CHEBI:37565"/>
        <dbReference type="ChEBI" id="CHEBI:58115"/>
        <dbReference type="ChEBI" id="CHEBI:83062"/>
        <dbReference type="ChEBI" id="CHEBI:138284"/>
        <dbReference type="ChEBI" id="CHEBI:173118"/>
        <dbReference type="EC" id="6.5.1.8"/>
    </reaction>
</comment>
<proteinExistence type="predicted"/>
<evidence type="ECO:0000256" key="5">
    <source>
        <dbReference type="ARBA" id="ARBA00022741"/>
    </source>
</evidence>
<dbReference type="AlphaFoldDB" id="A0A0F9IEQ2"/>
<dbReference type="InterPro" id="IPR036025">
    <property type="entry name" value="RtcB-like_sf"/>
</dbReference>
<accession>A0A0F9IEQ2</accession>
<dbReference type="PANTHER" id="PTHR43749">
    <property type="entry name" value="RNA-SPLICING LIGASE RTCB"/>
    <property type="match status" value="1"/>
</dbReference>
<dbReference type="EC" id="6.5.1.8" evidence="2"/>
<keyword evidence="5" id="KW-0547">Nucleotide-binding</keyword>
<dbReference type="GO" id="GO:0042245">
    <property type="term" value="P:RNA repair"/>
    <property type="evidence" value="ECO:0007669"/>
    <property type="project" value="TreeGrafter"/>
</dbReference>
<dbReference type="Pfam" id="PF01139">
    <property type="entry name" value="RtcB"/>
    <property type="match status" value="1"/>
</dbReference>
<dbReference type="GO" id="GO:0005525">
    <property type="term" value="F:GTP binding"/>
    <property type="evidence" value="ECO:0007669"/>
    <property type="project" value="UniProtKB-KW"/>
</dbReference>
<keyword evidence="4" id="KW-0479">Metal-binding</keyword>
<evidence type="ECO:0000256" key="8">
    <source>
        <dbReference type="ARBA" id="ARBA00047746"/>
    </source>
</evidence>
<evidence type="ECO:0000313" key="9">
    <source>
        <dbReference type="EMBL" id="KKM18194.1"/>
    </source>
</evidence>
<sequence length="410" mass="44365">MDIFKTENEFGKGTVKSWASILDDNTREAAEAVSRTSAVDGPVVLMPDAHFGYGPPVGTVMRTKNAVIPYAIGVDIGCGMIATRLNVLRADLVGLEGQLHGAIRKVIPSGVGKAHLEISDSAKEFVSSRGLPPGLINEAVLEALMKKRHYGLADVRQELTAKVPAQFGTLGAGNHFVEVCEGDDGFVWLVLHSGSRGIGNALATAHVKLAEQLCERAGVKLEDKNFSFFSKGGKSFDAYIADMLWAQEYAMASRENMMAALKAEIRLLLGGISLFTETVNCHHNYSEEVESGVWLTRKGAINAERGRWGIIPGSMGAVTHIVRGKGCKDALNTAPHGAGRIRSRGAAKRELDIDEFKAQMVGKTWQDRDAEKLLDEAPDAYKPIAVVMEDSRDLVESVVVLSQFINYKGI</sequence>
<evidence type="ECO:0000256" key="4">
    <source>
        <dbReference type="ARBA" id="ARBA00022723"/>
    </source>
</evidence>
<evidence type="ECO:0000256" key="7">
    <source>
        <dbReference type="ARBA" id="ARBA00023211"/>
    </source>
</evidence>
<dbReference type="InterPro" id="IPR001233">
    <property type="entry name" value="RtcB"/>
</dbReference>
<organism evidence="9">
    <name type="scientific">marine sediment metagenome</name>
    <dbReference type="NCBI Taxonomy" id="412755"/>
    <lineage>
        <taxon>unclassified sequences</taxon>
        <taxon>metagenomes</taxon>
        <taxon>ecological metagenomes</taxon>
    </lineage>
</organism>
<protein>
    <recommendedName>
        <fullName evidence="2">3'-phosphate/5'-hydroxy nucleic acid ligase</fullName>
        <ecNumber evidence="2">6.5.1.8</ecNumber>
    </recommendedName>
</protein>
<evidence type="ECO:0000256" key="1">
    <source>
        <dbReference type="ARBA" id="ARBA00001936"/>
    </source>
</evidence>
<dbReference type="PANTHER" id="PTHR43749:SF2">
    <property type="entry name" value="RNA-SPLICING LIGASE RTCB"/>
    <property type="match status" value="1"/>
</dbReference>
<dbReference type="GO" id="GO:0006281">
    <property type="term" value="P:DNA repair"/>
    <property type="evidence" value="ECO:0007669"/>
    <property type="project" value="TreeGrafter"/>
</dbReference>
<dbReference type="Gene3D" id="3.90.1860.10">
    <property type="entry name" value="tRNA-splicing ligase RtcB"/>
    <property type="match status" value="1"/>
</dbReference>
<dbReference type="GO" id="GO:0003909">
    <property type="term" value="F:DNA ligase activity"/>
    <property type="evidence" value="ECO:0007669"/>
    <property type="project" value="TreeGrafter"/>
</dbReference>